<dbReference type="GO" id="GO:0047372">
    <property type="term" value="F:monoacylglycerol lipase activity"/>
    <property type="evidence" value="ECO:0007669"/>
    <property type="project" value="TreeGrafter"/>
</dbReference>
<feature type="domain" description="AB hydrolase-1" evidence="1">
    <location>
        <begin position="27"/>
        <end position="257"/>
    </location>
</feature>
<name>A0A1W1YM16_9BURK</name>
<dbReference type="InterPro" id="IPR029058">
    <property type="entry name" value="AB_hydrolase_fold"/>
</dbReference>
<evidence type="ECO:0000259" key="1">
    <source>
        <dbReference type="Pfam" id="PF00561"/>
    </source>
</evidence>
<gene>
    <name evidence="2" type="ORF">SAMN06296008_103172</name>
</gene>
<dbReference type="AlphaFoldDB" id="A0A1W1YM16"/>
<dbReference type="Proteomes" id="UP000192708">
    <property type="component" value="Unassembled WGS sequence"/>
</dbReference>
<dbReference type="EMBL" id="FWXJ01000003">
    <property type="protein sequence ID" value="SMC37163.1"/>
    <property type="molecule type" value="Genomic_DNA"/>
</dbReference>
<protein>
    <submittedName>
        <fullName evidence="2">Pimeloyl-ACP methyl ester carboxylesterase</fullName>
    </submittedName>
</protein>
<organism evidence="2 3">
    <name type="scientific">Polynucleobacter kasalickyi</name>
    <dbReference type="NCBI Taxonomy" id="1938817"/>
    <lineage>
        <taxon>Bacteria</taxon>
        <taxon>Pseudomonadati</taxon>
        <taxon>Pseudomonadota</taxon>
        <taxon>Betaproteobacteria</taxon>
        <taxon>Burkholderiales</taxon>
        <taxon>Burkholderiaceae</taxon>
        <taxon>Polynucleobacter</taxon>
    </lineage>
</organism>
<accession>A0A1W1YM16</accession>
<evidence type="ECO:0000313" key="3">
    <source>
        <dbReference type="Proteomes" id="UP000192708"/>
    </source>
</evidence>
<dbReference type="GO" id="GO:0016020">
    <property type="term" value="C:membrane"/>
    <property type="evidence" value="ECO:0007669"/>
    <property type="project" value="TreeGrafter"/>
</dbReference>
<dbReference type="RefSeq" id="WP_084282889.1">
    <property type="nucleotide sequence ID" value="NZ_FWXJ01000003.1"/>
</dbReference>
<dbReference type="Pfam" id="PF00561">
    <property type="entry name" value="Abhydrolase_1"/>
    <property type="match status" value="1"/>
</dbReference>
<dbReference type="STRING" id="1938817.SAMN06296008_103172"/>
<reference evidence="2 3" key="1">
    <citation type="submission" date="2017-04" db="EMBL/GenBank/DDBJ databases">
        <authorList>
            <person name="Afonso C.L."/>
            <person name="Miller P.J."/>
            <person name="Scott M.A."/>
            <person name="Spackman E."/>
            <person name="Goraichik I."/>
            <person name="Dimitrov K.M."/>
            <person name="Suarez D.L."/>
            <person name="Swayne D.E."/>
        </authorList>
    </citation>
    <scope>NUCLEOTIDE SEQUENCE [LARGE SCALE GENOMIC DNA]</scope>
    <source>
        <strain evidence="2 3">VK13</strain>
    </source>
</reference>
<dbReference type="GO" id="GO:0046464">
    <property type="term" value="P:acylglycerol catabolic process"/>
    <property type="evidence" value="ECO:0007669"/>
    <property type="project" value="TreeGrafter"/>
</dbReference>
<dbReference type="SUPFAM" id="SSF53474">
    <property type="entry name" value="alpha/beta-Hydrolases"/>
    <property type="match status" value="1"/>
</dbReference>
<dbReference type="InterPro" id="IPR000073">
    <property type="entry name" value="AB_hydrolase_1"/>
</dbReference>
<sequence>MPLLSVAPSIQIHYQIDDFTNPWDDRPTLFLQHGNGRSGAFWYKWVPLLARDYRIVRVDMRGLGKSSPIENPSADIHIKDCISDLVKVIEEIKCGPIYFCGESMGGILGIILAASHPDLIKGLALVATPVFINQSMKSKYSLGFSSRLEAMHKMGIEEWVYQTSVIARFPPETNPQLLKWYVKEFSKSAPEVLIHYSDLVNSANATEFLKDIHCPTIAIMPSNGPITDPAQIQLLEEKIPQLKVATIDSDFHMIHLTHVEPCVEIVREFLANLN</sequence>
<dbReference type="OrthoDB" id="9796770at2"/>
<dbReference type="PANTHER" id="PTHR43798:SF33">
    <property type="entry name" value="HYDROLASE, PUTATIVE (AFU_ORTHOLOGUE AFUA_2G14860)-RELATED"/>
    <property type="match status" value="1"/>
</dbReference>
<dbReference type="PRINTS" id="PR00111">
    <property type="entry name" value="ABHYDROLASE"/>
</dbReference>
<keyword evidence="3" id="KW-1185">Reference proteome</keyword>
<dbReference type="Gene3D" id="3.40.50.1820">
    <property type="entry name" value="alpha/beta hydrolase"/>
    <property type="match status" value="1"/>
</dbReference>
<proteinExistence type="predicted"/>
<evidence type="ECO:0000313" key="2">
    <source>
        <dbReference type="EMBL" id="SMC37163.1"/>
    </source>
</evidence>
<dbReference type="PANTHER" id="PTHR43798">
    <property type="entry name" value="MONOACYLGLYCEROL LIPASE"/>
    <property type="match status" value="1"/>
</dbReference>
<dbReference type="InterPro" id="IPR050266">
    <property type="entry name" value="AB_hydrolase_sf"/>
</dbReference>